<dbReference type="Proteomes" id="UP001141650">
    <property type="component" value="Unassembled WGS sequence"/>
</dbReference>
<dbReference type="PANTHER" id="PTHR33744:SF1">
    <property type="entry name" value="DNA-BINDING TRANSCRIPTIONAL ACTIVATOR ADER"/>
    <property type="match status" value="1"/>
</dbReference>
<evidence type="ECO:0000259" key="3">
    <source>
        <dbReference type="Pfam" id="PF14361"/>
    </source>
</evidence>
<accession>A0AA42BXM1</accession>
<reference evidence="6 7" key="1">
    <citation type="submission" date="2017-02" db="EMBL/GenBank/DDBJ databases">
        <title>The new phylogeny of genus Mycobacterium.</title>
        <authorList>
            <person name="Tortoli E."/>
            <person name="Trovato A."/>
            <person name="Cirillo D.M."/>
        </authorList>
    </citation>
    <scope>NUCLEOTIDE SEQUENCE [LARGE SCALE GENOMIC DNA]</scope>
    <source>
        <strain evidence="6 7">DSM 45230</strain>
    </source>
</reference>
<dbReference type="Proteomes" id="UP000192319">
    <property type="component" value="Unassembled WGS sequence"/>
</dbReference>
<evidence type="ECO:0000313" key="5">
    <source>
        <dbReference type="EMBL" id="MCV7378159.1"/>
    </source>
</evidence>
<evidence type="ECO:0000256" key="1">
    <source>
        <dbReference type="ARBA" id="ARBA00006754"/>
    </source>
</evidence>
<comment type="similarity">
    <text evidence="1">Belongs to the CdaR family.</text>
</comment>
<reference evidence="5" key="3">
    <citation type="journal article" date="2022" name="BMC Genomics">
        <title>Comparative genome analysis of mycobacteria focusing on tRNA and non-coding RNA.</title>
        <authorList>
            <person name="Behra P.R.K."/>
            <person name="Pettersson B.M.F."/>
            <person name="Ramesh M."/>
            <person name="Das S."/>
            <person name="Dasgupta S."/>
            <person name="Kirsebom L.A."/>
        </authorList>
    </citation>
    <scope>NUCLEOTIDE SEQUENCE</scope>
    <source>
        <strain evidence="5">CCUG 55640</strain>
    </source>
</reference>
<gene>
    <name evidence="6" type="ORF">BST11_01685</name>
    <name evidence="5" type="ORF">H7K38_05760</name>
</gene>
<organism evidence="5 8">
    <name type="scientific">Mycobacterium alsense</name>
    <dbReference type="NCBI Taxonomy" id="324058"/>
    <lineage>
        <taxon>Bacteria</taxon>
        <taxon>Bacillati</taxon>
        <taxon>Actinomycetota</taxon>
        <taxon>Actinomycetes</taxon>
        <taxon>Mycobacteriales</taxon>
        <taxon>Mycobacteriaceae</taxon>
        <taxon>Mycobacterium</taxon>
    </lineage>
</organism>
<protein>
    <submittedName>
        <fullName evidence="5">Helix-turn-helix domain-containing protein</fullName>
    </submittedName>
    <submittedName>
        <fullName evidence="6">PucR family transcriptional regulator</fullName>
    </submittedName>
</protein>
<evidence type="ECO:0000313" key="6">
    <source>
        <dbReference type="EMBL" id="OQZ93369.1"/>
    </source>
</evidence>
<dbReference type="EMBL" id="JACKVH010000012">
    <property type="protein sequence ID" value="MCV7378159.1"/>
    <property type="molecule type" value="Genomic_DNA"/>
</dbReference>
<dbReference type="InterPro" id="IPR041522">
    <property type="entry name" value="CdaR_GGDEF"/>
</dbReference>
<dbReference type="Gene3D" id="1.10.10.2840">
    <property type="entry name" value="PucR C-terminal helix-turn-helix domain"/>
    <property type="match status" value="1"/>
</dbReference>
<keyword evidence="7" id="KW-1185">Reference proteome</keyword>
<evidence type="ECO:0000313" key="8">
    <source>
        <dbReference type="Proteomes" id="UP001141650"/>
    </source>
</evidence>
<dbReference type="InterPro" id="IPR025751">
    <property type="entry name" value="RsbRD_N_dom"/>
</dbReference>
<evidence type="ECO:0000259" key="2">
    <source>
        <dbReference type="Pfam" id="PF13556"/>
    </source>
</evidence>
<dbReference type="Pfam" id="PF17853">
    <property type="entry name" value="GGDEF_2"/>
    <property type="match status" value="1"/>
</dbReference>
<dbReference type="InterPro" id="IPR025736">
    <property type="entry name" value="PucR_C-HTH_dom"/>
</dbReference>
<evidence type="ECO:0000259" key="4">
    <source>
        <dbReference type="Pfam" id="PF17853"/>
    </source>
</evidence>
<evidence type="ECO:0000313" key="7">
    <source>
        <dbReference type="Proteomes" id="UP000192319"/>
    </source>
</evidence>
<dbReference type="InterPro" id="IPR042070">
    <property type="entry name" value="PucR_C-HTH_sf"/>
</dbReference>
<reference evidence="5" key="2">
    <citation type="submission" date="2020-07" db="EMBL/GenBank/DDBJ databases">
        <authorList>
            <person name="Pettersson B.M.F."/>
            <person name="Behra P.R.K."/>
            <person name="Ramesh M."/>
            <person name="Das S."/>
            <person name="Dasgupta S."/>
            <person name="Kirsebom L.A."/>
        </authorList>
    </citation>
    <scope>NUCLEOTIDE SEQUENCE</scope>
    <source>
        <strain evidence="5">CCUG 55640</strain>
    </source>
</reference>
<proteinExistence type="inferred from homology"/>
<dbReference type="Pfam" id="PF13556">
    <property type="entry name" value="HTH_30"/>
    <property type="match status" value="1"/>
</dbReference>
<dbReference type="Pfam" id="PF14361">
    <property type="entry name" value="RsbRD_N"/>
    <property type="match status" value="1"/>
</dbReference>
<name>A0AA42BXM1_9MYCO</name>
<dbReference type="PANTHER" id="PTHR33744">
    <property type="entry name" value="CARBOHYDRATE DIACID REGULATOR"/>
    <property type="match status" value="1"/>
</dbReference>
<feature type="domain" description="PucR C-terminal helix-turn-helix" evidence="2">
    <location>
        <begin position="357"/>
        <end position="412"/>
    </location>
</feature>
<dbReference type="EMBL" id="MVHD01000002">
    <property type="protein sequence ID" value="OQZ93369.1"/>
    <property type="molecule type" value="Genomic_DNA"/>
</dbReference>
<dbReference type="RefSeq" id="WP_083136289.1">
    <property type="nucleotide sequence ID" value="NZ_JACKVH010000012.1"/>
</dbReference>
<dbReference type="AlphaFoldDB" id="A0AA42BXM1"/>
<sequence>MVETRRGTEAGVAQAATSIVNRLGERLDELTDSVQHTLVTEIPELEGDAQLQELLRDNIEQNIDTAFSTIRHSIPIEHVEPPTTALEYARRLAQRGVSANALVRAYRLGHQIVLDRALGETRIAKLDPQLSLDVYEHITVALFTYVDWITQQVISTHQTEHDRWLSNQNSVRTLKVHELLDDADIDVDAMTTAIAYPLNRIHLAAIVWYRQPEGGDELLLMERFIQQLAQSVGAQESSLFISVDRLTGWAWIPLAVEAAPDAVARARAFAGARADGPWITLGNPLSGVEGFRRSHRQAHDARTVAVALGAKAQRVTAASDPGVSTAALLGHNLDAARSWVGAVLGPLAAPTDGDERLRDTLRVFLRSGSSYKAAAEELHLHVNSVKYRVHRAVERRGRAIGDDRLDIEVALLLCHWYGAMVLG</sequence>
<dbReference type="InterPro" id="IPR051448">
    <property type="entry name" value="CdaR-like_regulators"/>
</dbReference>
<feature type="domain" description="CdaR GGDEF-like" evidence="4">
    <location>
        <begin position="185"/>
        <end position="303"/>
    </location>
</feature>
<feature type="domain" description="RsbT co-antagonist protein RsbRD N-terminal" evidence="3">
    <location>
        <begin position="28"/>
        <end position="172"/>
    </location>
</feature>
<comment type="caution">
    <text evidence="5">The sequence shown here is derived from an EMBL/GenBank/DDBJ whole genome shotgun (WGS) entry which is preliminary data.</text>
</comment>